<dbReference type="NCBIfam" id="TIGR00119">
    <property type="entry name" value="acolac_sm"/>
    <property type="match status" value="1"/>
</dbReference>
<dbReference type="PANTHER" id="PTHR30239">
    <property type="entry name" value="ACETOLACTATE SYNTHASE SMALL SUBUNIT"/>
    <property type="match status" value="1"/>
</dbReference>
<comment type="subunit">
    <text evidence="4 8">Dimer of large and small chains.</text>
</comment>
<evidence type="ECO:0000313" key="10">
    <source>
        <dbReference type="EMBL" id="HIU42646.1"/>
    </source>
</evidence>
<dbReference type="InterPro" id="IPR002912">
    <property type="entry name" value="ACT_dom"/>
</dbReference>
<evidence type="ECO:0000256" key="7">
    <source>
        <dbReference type="ARBA" id="ARBA00048670"/>
    </source>
</evidence>
<dbReference type="CDD" id="cd04878">
    <property type="entry name" value="ACT_AHAS"/>
    <property type="match status" value="1"/>
</dbReference>
<comment type="pathway">
    <text evidence="2 8">Amino-acid biosynthesis; L-valine biosynthesis; L-valine from pyruvate: step 1/4.</text>
</comment>
<dbReference type="Pfam" id="PF10369">
    <property type="entry name" value="ALS_ss_C"/>
    <property type="match status" value="1"/>
</dbReference>
<keyword evidence="8 10" id="KW-0808">Transferase</keyword>
<evidence type="ECO:0000256" key="6">
    <source>
        <dbReference type="ARBA" id="ARBA00023304"/>
    </source>
</evidence>
<dbReference type="InterPro" id="IPR019455">
    <property type="entry name" value="Acetolactate_synth_ssu_C"/>
</dbReference>
<sequence length="161" mass="18004">MKSKTYVLSILADNHSGVLLRICGLFARRGYNLLSISAAETQDPHISRLTIVTEADDQTLEQIIKQVQKLHEIHEVLNLSGDISVKREHVLVRAGCSEETRDGLIQVANLYRAKVLNVAETELMLELTGSPKKIDSFLRLVKPYGIIKMARSGLIALEREL</sequence>
<dbReference type="PANTHER" id="PTHR30239:SF0">
    <property type="entry name" value="ACETOLACTATE SYNTHASE SMALL SUBUNIT 1, CHLOROPLASTIC"/>
    <property type="match status" value="1"/>
</dbReference>
<reference evidence="10" key="2">
    <citation type="journal article" date="2021" name="PeerJ">
        <title>Extensive microbial diversity within the chicken gut microbiome revealed by metagenomics and culture.</title>
        <authorList>
            <person name="Gilroy R."/>
            <person name="Ravi A."/>
            <person name="Getino M."/>
            <person name="Pursley I."/>
            <person name="Horton D.L."/>
            <person name="Alikhan N.F."/>
            <person name="Baker D."/>
            <person name="Gharbi K."/>
            <person name="Hall N."/>
            <person name="Watson M."/>
            <person name="Adriaenssens E.M."/>
            <person name="Foster-Nyarko E."/>
            <person name="Jarju S."/>
            <person name="Secka A."/>
            <person name="Antonio M."/>
            <person name="Oren A."/>
            <person name="Chaudhuri R.R."/>
            <person name="La Ragione R."/>
            <person name="Hildebrand F."/>
            <person name="Pallen M.J."/>
        </authorList>
    </citation>
    <scope>NUCLEOTIDE SEQUENCE</scope>
    <source>
        <strain evidence="10">4509</strain>
    </source>
</reference>
<evidence type="ECO:0000256" key="2">
    <source>
        <dbReference type="ARBA" id="ARBA00005025"/>
    </source>
</evidence>
<dbReference type="PROSITE" id="PS51671">
    <property type="entry name" value="ACT"/>
    <property type="match status" value="1"/>
</dbReference>
<dbReference type="InterPro" id="IPR039557">
    <property type="entry name" value="AHAS_ACT"/>
</dbReference>
<protein>
    <recommendedName>
        <fullName evidence="8">Acetolactate synthase small subunit</fullName>
        <shortName evidence="8">AHAS</shortName>
        <shortName evidence="8">ALS</shortName>
        <ecNumber evidence="8">2.2.1.6</ecNumber>
    </recommendedName>
    <alternativeName>
        <fullName evidence="8">Acetohydroxy-acid synthase small subunit</fullName>
    </alternativeName>
</protein>
<organism evidence="10 11">
    <name type="scientific">Candidatus Egerieicola faecale</name>
    <dbReference type="NCBI Taxonomy" id="2840774"/>
    <lineage>
        <taxon>Bacteria</taxon>
        <taxon>Bacillati</taxon>
        <taxon>Bacillota</taxon>
        <taxon>Clostridia</taxon>
        <taxon>Eubacteriales</taxon>
        <taxon>Oscillospiraceae</taxon>
        <taxon>Oscillospiraceae incertae sedis</taxon>
        <taxon>Candidatus Egerieicola</taxon>
    </lineage>
</organism>
<reference evidence="10" key="1">
    <citation type="submission" date="2020-10" db="EMBL/GenBank/DDBJ databases">
        <authorList>
            <person name="Gilroy R."/>
        </authorList>
    </citation>
    <scope>NUCLEOTIDE SEQUENCE</scope>
    <source>
        <strain evidence="10">4509</strain>
    </source>
</reference>
<evidence type="ECO:0000256" key="5">
    <source>
        <dbReference type="ARBA" id="ARBA00022605"/>
    </source>
</evidence>
<dbReference type="Pfam" id="PF22629">
    <property type="entry name" value="ACT_AHAS_ss"/>
    <property type="match status" value="1"/>
</dbReference>
<name>A0A9D1ITU9_9FIRM</name>
<dbReference type="GO" id="GO:0009097">
    <property type="term" value="P:isoleucine biosynthetic process"/>
    <property type="evidence" value="ECO:0007669"/>
    <property type="project" value="UniProtKB-UniRule"/>
</dbReference>
<dbReference type="EC" id="2.2.1.6" evidence="8"/>
<comment type="caution">
    <text evidence="10">The sequence shown here is derived from an EMBL/GenBank/DDBJ whole genome shotgun (WGS) entry which is preliminary data.</text>
</comment>
<dbReference type="InterPro" id="IPR054480">
    <property type="entry name" value="AHAS_small-like_ACT"/>
</dbReference>
<dbReference type="SUPFAM" id="SSF55021">
    <property type="entry name" value="ACT-like"/>
    <property type="match status" value="2"/>
</dbReference>
<dbReference type="Gene3D" id="3.30.70.260">
    <property type="match status" value="1"/>
</dbReference>
<comment type="catalytic activity">
    <reaction evidence="7 8">
        <text>2 pyruvate + H(+) = (2S)-2-acetolactate + CO2</text>
        <dbReference type="Rhea" id="RHEA:25249"/>
        <dbReference type="ChEBI" id="CHEBI:15361"/>
        <dbReference type="ChEBI" id="CHEBI:15378"/>
        <dbReference type="ChEBI" id="CHEBI:16526"/>
        <dbReference type="ChEBI" id="CHEBI:58476"/>
        <dbReference type="EC" id="2.2.1.6"/>
    </reaction>
</comment>
<dbReference type="InterPro" id="IPR004789">
    <property type="entry name" value="Acetalactate_synth_ssu"/>
</dbReference>
<dbReference type="AlphaFoldDB" id="A0A9D1ITU9"/>
<dbReference type="GO" id="GO:1990610">
    <property type="term" value="F:acetolactate synthase regulator activity"/>
    <property type="evidence" value="ECO:0007669"/>
    <property type="project" value="UniProtKB-UniRule"/>
</dbReference>
<dbReference type="EMBL" id="DVMX01000167">
    <property type="protein sequence ID" value="HIU42646.1"/>
    <property type="molecule type" value="Genomic_DNA"/>
</dbReference>
<proteinExistence type="inferred from homology"/>
<comment type="function">
    <text evidence="8">Catalyzes the conversion of 2 pyruvate molecules into acetolactate in the first common step of the biosynthetic pathway of the branched-amino acids such as leucine, isoleucine, and valine.</text>
</comment>
<comment type="pathway">
    <text evidence="1 8">Amino-acid biosynthesis; L-isoleucine biosynthesis; L-isoleucine from 2-oxobutanoate: step 1/4.</text>
</comment>
<keyword evidence="5 8" id="KW-0028">Amino-acid biosynthesis</keyword>
<evidence type="ECO:0000256" key="1">
    <source>
        <dbReference type="ARBA" id="ARBA00004974"/>
    </source>
</evidence>
<comment type="similarity">
    <text evidence="3 8">Belongs to the acetolactate synthase small subunit family.</text>
</comment>
<evidence type="ECO:0000259" key="9">
    <source>
        <dbReference type="PROSITE" id="PS51671"/>
    </source>
</evidence>
<dbReference type="InterPro" id="IPR045865">
    <property type="entry name" value="ACT-like_dom_sf"/>
</dbReference>
<feature type="domain" description="ACT" evidence="9">
    <location>
        <begin position="7"/>
        <end position="84"/>
    </location>
</feature>
<dbReference type="GO" id="GO:0003984">
    <property type="term" value="F:acetolactate synthase activity"/>
    <property type="evidence" value="ECO:0007669"/>
    <property type="project" value="UniProtKB-UniRule"/>
</dbReference>
<keyword evidence="6 8" id="KW-0100">Branched-chain amino acid biosynthesis</keyword>
<evidence type="ECO:0000256" key="3">
    <source>
        <dbReference type="ARBA" id="ARBA00006341"/>
    </source>
</evidence>
<evidence type="ECO:0000256" key="8">
    <source>
        <dbReference type="RuleBase" id="RU368092"/>
    </source>
</evidence>
<evidence type="ECO:0000256" key="4">
    <source>
        <dbReference type="ARBA" id="ARBA00011744"/>
    </source>
</evidence>
<dbReference type="NCBIfam" id="NF008864">
    <property type="entry name" value="PRK11895.1"/>
    <property type="match status" value="1"/>
</dbReference>
<dbReference type="Proteomes" id="UP000824082">
    <property type="component" value="Unassembled WGS sequence"/>
</dbReference>
<accession>A0A9D1ITU9</accession>
<dbReference type="Gene3D" id="3.30.70.1150">
    <property type="entry name" value="ACT-like. Chain A, domain 2"/>
    <property type="match status" value="1"/>
</dbReference>
<gene>
    <name evidence="10" type="primary">ilvN</name>
    <name evidence="10" type="ORF">IAD19_08875</name>
</gene>
<dbReference type="InterPro" id="IPR027271">
    <property type="entry name" value="Acetolactate_synth/TF_NikR_C"/>
</dbReference>
<dbReference type="GO" id="GO:0009099">
    <property type="term" value="P:L-valine biosynthetic process"/>
    <property type="evidence" value="ECO:0007669"/>
    <property type="project" value="UniProtKB-UniRule"/>
</dbReference>
<evidence type="ECO:0000313" key="11">
    <source>
        <dbReference type="Proteomes" id="UP000824082"/>
    </source>
</evidence>
<dbReference type="GO" id="GO:0005829">
    <property type="term" value="C:cytosol"/>
    <property type="evidence" value="ECO:0007669"/>
    <property type="project" value="TreeGrafter"/>
</dbReference>